<evidence type="ECO:0000256" key="4">
    <source>
        <dbReference type="ARBA" id="ARBA00020295"/>
    </source>
</evidence>
<evidence type="ECO:0000256" key="1">
    <source>
        <dbReference type="ARBA" id="ARBA00000439"/>
    </source>
</evidence>
<comment type="catalytic activity">
    <reaction evidence="1">
        <text>Transfers a segment of a (1-&gt;4)-alpha-D-glucan to a new position in an acceptor, which may be glucose or a (1-&gt;4)-alpha-D-glucan.</text>
        <dbReference type="EC" id="2.4.1.25"/>
    </reaction>
</comment>
<evidence type="ECO:0000256" key="2">
    <source>
        <dbReference type="ARBA" id="ARBA00005684"/>
    </source>
</evidence>
<dbReference type="GO" id="GO:0005975">
    <property type="term" value="P:carbohydrate metabolic process"/>
    <property type="evidence" value="ECO:0007669"/>
    <property type="project" value="InterPro"/>
</dbReference>
<dbReference type="EC" id="2.4.1.25" evidence="3"/>
<dbReference type="AlphaFoldDB" id="A0A1L7RS60"/>
<evidence type="ECO:0000256" key="5">
    <source>
        <dbReference type="ARBA" id="ARBA00022676"/>
    </source>
</evidence>
<evidence type="ECO:0000256" key="8">
    <source>
        <dbReference type="ARBA" id="ARBA00031423"/>
    </source>
</evidence>
<dbReference type="Pfam" id="PF02446">
    <property type="entry name" value="Glyco_hydro_77"/>
    <property type="match status" value="1"/>
</dbReference>
<dbReference type="EMBL" id="LK995535">
    <property type="protein sequence ID" value="CED92244.1"/>
    <property type="molecule type" value="Genomic_DNA"/>
</dbReference>
<evidence type="ECO:0000256" key="3">
    <source>
        <dbReference type="ARBA" id="ARBA00012560"/>
    </source>
</evidence>
<dbReference type="SUPFAM" id="SSF51445">
    <property type="entry name" value="(Trans)glycosidases"/>
    <property type="match status" value="1"/>
</dbReference>
<evidence type="ECO:0000256" key="9">
    <source>
        <dbReference type="ARBA" id="ARBA00031501"/>
    </source>
</evidence>
<keyword evidence="5 10" id="KW-0328">Glycosyltransferase</keyword>
<keyword evidence="7" id="KW-0119">Carbohydrate metabolism</keyword>
<accession>A0A1L7RS60</accession>
<dbReference type="Gene3D" id="3.20.20.80">
    <property type="entry name" value="Glycosidases"/>
    <property type="match status" value="1"/>
</dbReference>
<evidence type="ECO:0000256" key="6">
    <source>
        <dbReference type="ARBA" id="ARBA00022679"/>
    </source>
</evidence>
<dbReference type="GO" id="GO:0004134">
    <property type="term" value="F:4-alpha-glucanotransferase activity"/>
    <property type="evidence" value="ECO:0007669"/>
    <property type="project" value="UniProtKB-EC"/>
</dbReference>
<proteinExistence type="inferred from homology"/>
<sequence>MHPNVMLDYTRSDGVSVQASDRALRWVSEVLGPLRRIDFRTTRKWGFSVSTFALRSNESLGIGDLDDLRKCMDTLGQLGAEFCTINPLGLWSSRSPYEHYPYAPGSRILIDPVHVSMASAGIKATGPAPKSWKEARCRKIALIHRLVAENPQILRQDEFRKWATEGTTRAQREALFALERKSRGIEPHYDELNGMTDDELLGAGLGPYWWTQYEAERQLEIARMMMPVYGDLPVGVASPGLDAEMWPHSILTGANLGAPSDADHLKPQAWAVHGWDPRGLARDGYVPYRQTLETNLKFYSGLRVDHALALGRQYIVPIAGDTFDGVYVRSDTLALTELLVSHVSPDGMPYLYLELIGTPFDELEAFVSYHGLPRYRLLLADFDQRIDRKDLVALTNHDTPTLKGLWTRCDLAMQHSLGFHGDDAALNQLLERTMEYVGGAACFSEYQNALYERLSGCGADRVTAHLEDMLGMEYRLHYPGHAKGPDYQAPHPRTIEQWRSDGRVRELCEILSTRRGM</sequence>
<evidence type="ECO:0000256" key="7">
    <source>
        <dbReference type="ARBA" id="ARBA00023277"/>
    </source>
</evidence>
<gene>
    <name evidence="10" type="ORF">AAM4_2412</name>
</gene>
<dbReference type="InterPro" id="IPR017853">
    <property type="entry name" value="GH"/>
</dbReference>
<dbReference type="InterPro" id="IPR003385">
    <property type="entry name" value="Glyco_hydro_77"/>
</dbReference>
<name>A0A1L7RS60_9ACTO</name>
<comment type="similarity">
    <text evidence="2">Belongs to the disproportionating enzyme family.</text>
</comment>
<keyword evidence="6 10" id="KW-0808">Transferase</keyword>
<reference evidence="10" key="1">
    <citation type="submission" date="2014-07" db="EMBL/GenBank/DDBJ databases">
        <authorList>
            <person name="Zhang J.E."/>
            <person name="Yang H."/>
            <person name="Guo J."/>
            <person name="Deng Z."/>
            <person name="Luo H."/>
            <person name="Luo M."/>
            <person name="Zhao B."/>
        </authorList>
    </citation>
    <scope>NUCLEOTIDE SEQUENCE</scope>
    <source>
        <strain evidence="10">AM4</strain>
    </source>
</reference>
<protein>
    <recommendedName>
        <fullName evidence="4">4-alpha-glucanotransferase</fullName>
        <ecNumber evidence="3">2.4.1.25</ecNumber>
    </recommendedName>
    <alternativeName>
        <fullName evidence="8">Amylomaltase</fullName>
    </alternativeName>
    <alternativeName>
        <fullName evidence="9">Disproportionating enzyme</fullName>
    </alternativeName>
</protein>
<dbReference type="PANTHER" id="PTHR32438">
    <property type="entry name" value="4-ALPHA-GLUCANOTRANSFERASE DPE1, CHLOROPLASTIC/AMYLOPLASTIC"/>
    <property type="match status" value="1"/>
</dbReference>
<organism evidence="10">
    <name type="scientific">Actinomyces succiniciruminis</name>
    <dbReference type="NCBI Taxonomy" id="1522002"/>
    <lineage>
        <taxon>Bacteria</taxon>
        <taxon>Bacillati</taxon>
        <taxon>Actinomycetota</taxon>
        <taxon>Actinomycetes</taxon>
        <taxon>Actinomycetales</taxon>
        <taxon>Actinomycetaceae</taxon>
        <taxon>Actinomyces</taxon>
    </lineage>
</organism>
<evidence type="ECO:0000313" key="10">
    <source>
        <dbReference type="EMBL" id="CED92244.1"/>
    </source>
</evidence>
<dbReference type="PANTHER" id="PTHR32438:SF5">
    <property type="entry name" value="4-ALPHA-GLUCANOTRANSFERASE DPE1, CHLOROPLASTIC_AMYLOPLASTIC"/>
    <property type="match status" value="1"/>
</dbReference>